<organism evidence="1 2">
    <name type="scientific">Gracilariopsis chorda</name>
    <dbReference type="NCBI Taxonomy" id="448386"/>
    <lineage>
        <taxon>Eukaryota</taxon>
        <taxon>Rhodophyta</taxon>
        <taxon>Florideophyceae</taxon>
        <taxon>Rhodymeniophycidae</taxon>
        <taxon>Gracilariales</taxon>
        <taxon>Gracilariaceae</taxon>
        <taxon>Gracilariopsis</taxon>
    </lineage>
</organism>
<proteinExistence type="predicted"/>
<dbReference type="Proteomes" id="UP000247409">
    <property type="component" value="Unassembled WGS sequence"/>
</dbReference>
<evidence type="ECO:0000313" key="1">
    <source>
        <dbReference type="EMBL" id="PXF39605.1"/>
    </source>
</evidence>
<accession>A0A2V3IBX8</accession>
<dbReference type="EMBL" id="NBIV01000622">
    <property type="protein sequence ID" value="PXF39605.1"/>
    <property type="molecule type" value="Genomic_DNA"/>
</dbReference>
<keyword evidence="2" id="KW-1185">Reference proteome</keyword>
<reference evidence="1 2" key="1">
    <citation type="journal article" date="2018" name="Mol. Biol. Evol.">
        <title>Analysis of the draft genome of the red seaweed Gracilariopsis chorda provides insights into genome size evolution in Rhodophyta.</title>
        <authorList>
            <person name="Lee J."/>
            <person name="Yang E.C."/>
            <person name="Graf L."/>
            <person name="Yang J.H."/>
            <person name="Qiu H."/>
            <person name="Zel Zion U."/>
            <person name="Chan C.X."/>
            <person name="Stephens T.G."/>
            <person name="Weber A.P.M."/>
            <person name="Boo G.H."/>
            <person name="Boo S.M."/>
            <person name="Kim K.M."/>
            <person name="Shin Y."/>
            <person name="Jung M."/>
            <person name="Lee S.J."/>
            <person name="Yim H.S."/>
            <person name="Lee J.H."/>
            <person name="Bhattacharya D."/>
            <person name="Yoon H.S."/>
        </authorList>
    </citation>
    <scope>NUCLEOTIDE SEQUENCE [LARGE SCALE GENOMIC DNA]</scope>
    <source>
        <strain evidence="1 2">SKKU-2015</strain>
        <tissue evidence="1">Whole body</tissue>
    </source>
</reference>
<evidence type="ECO:0000313" key="2">
    <source>
        <dbReference type="Proteomes" id="UP000247409"/>
    </source>
</evidence>
<protein>
    <submittedName>
        <fullName evidence="1">Uncharacterized protein</fullName>
    </submittedName>
</protein>
<comment type="caution">
    <text evidence="1">The sequence shown here is derived from an EMBL/GenBank/DDBJ whole genome shotgun (WGS) entry which is preliminary data.</text>
</comment>
<gene>
    <name evidence="1" type="ORF">BWQ96_10693</name>
</gene>
<dbReference type="AlphaFoldDB" id="A0A2V3IBX8"/>
<name>A0A2V3IBX8_9FLOR</name>
<sequence>MGSEAYQLQREDDEDVPETLTSMDESDLAAAVASFGASMAALVGIVNVSSSCTETFERALGSRKSTSGMKILSNFLERLLEIDRMFNAMQFAYELLQKQRAQKETLHVHGLKTKKRKRGFQKGLDLAESVRAAVLRALQDPYHTSRS</sequence>